<proteinExistence type="predicted"/>
<evidence type="ECO:0000259" key="2">
    <source>
        <dbReference type="Pfam" id="PF00345"/>
    </source>
</evidence>
<accession>A0ABS1Z455</accession>
<dbReference type="RefSeq" id="WP_039380162.1">
    <property type="nucleotide sequence ID" value="NZ_CP083448.1"/>
</dbReference>
<evidence type="ECO:0000256" key="1">
    <source>
        <dbReference type="SAM" id="SignalP"/>
    </source>
</evidence>
<name>A0ABS1Z455_9GAMM</name>
<dbReference type="SUPFAM" id="SSF49354">
    <property type="entry name" value="PapD-like"/>
    <property type="match status" value="1"/>
</dbReference>
<organism evidence="3 4">
    <name type="scientific">Pantoea eucrina</name>
    <dbReference type="NCBI Taxonomy" id="472693"/>
    <lineage>
        <taxon>Bacteria</taxon>
        <taxon>Pseudomonadati</taxon>
        <taxon>Pseudomonadota</taxon>
        <taxon>Gammaproteobacteria</taxon>
        <taxon>Enterobacterales</taxon>
        <taxon>Erwiniaceae</taxon>
        <taxon>Pantoea</taxon>
    </lineage>
</organism>
<evidence type="ECO:0000313" key="4">
    <source>
        <dbReference type="Proteomes" id="UP000809137"/>
    </source>
</evidence>
<evidence type="ECO:0000313" key="3">
    <source>
        <dbReference type="EMBL" id="MBM0746808.1"/>
    </source>
</evidence>
<dbReference type="GeneID" id="84692433"/>
<sequence length="229" mass="25403">MRNLRALLLLLIIPSVRAANSLMIWPIDPAIASEDKASELWLENRGSSSTIMQVRIFAWQQREGQEQYQTQQQVAASPPMVRLEPGQKQLVRLIKQTPPPAGQESAYRVVLDEIPSPRKPDDNQAGLNFQMRYSVPLFVYGSGLTRDSAKAVLSWREVSSGGRRWLELTNSGSGHARLSNFRAGGAALGNGLFGYVLAHSSQRWPVSQPLRGELAADVNNRAWRSTAAR</sequence>
<reference evidence="3 4" key="1">
    <citation type="submission" date="2021-01" db="EMBL/GenBank/DDBJ databases">
        <title>Complete genome sequence of Pantoea eucrina OB49, a heavy metal tolerant bacterium with PGPR potential isolated from wheat in Algeria.</title>
        <authorList>
            <person name="Lekired A."/>
            <person name="Ouzari I.H."/>
        </authorList>
    </citation>
    <scope>NUCLEOTIDE SEQUENCE [LARGE SCALE GENOMIC DNA]</scope>
    <source>
        <strain evidence="3 4">OB49</strain>
    </source>
</reference>
<keyword evidence="1" id="KW-0732">Signal</keyword>
<dbReference type="PANTHER" id="PTHR30251">
    <property type="entry name" value="PILUS ASSEMBLY CHAPERONE"/>
    <property type="match status" value="1"/>
</dbReference>
<feature type="domain" description="Pili assembly chaperone N-terminal" evidence="2">
    <location>
        <begin position="32"/>
        <end position="140"/>
    </location>
</feature>
<dbReference type="PANTHER" id="PTHR30251:SF4">
    <property type="entry name" value="SLR1668 PROTEIN"/>
    <property type="match status" value="1"/>
</dbReference>
<dbReference type="InterPro" id="IPR008962">
    <property type="entry name" value="PapD-like_sf"/>
</dbReference>
<dbReference type="InterPro" id="IPR050643">
    <property type="entry name" value="Periplasmic_pilus_chap"/>
</dbReference>
<dbReference type="Proteomes" id="UP000809137">
    <property type="component" value="Unassembled WGS sequence"/>
</dbReference>
<feature type="chain" id="PRO_5045365935" evidence="1">
    <location>
        <begin position="19"/>
        <end position="229"/>
    </location>
</feature>
<dbReference type="InterPro" id="IPR013783">
    <property type="entry name" value="Ig-like_fold"/>
</dbReference>
<gene>
    <name evidence="3" type="ORF">JJB79_05155</name>
</gene>
<comment type="caution">
    <text evidence="3">The sequence shown here is derived from an EMBL/GenBank/DDBJ whole genome shotgun (WGS) entry which is preliminary data.</text>
</comment>
<dbReference type="InterPro" id="IPR016147">
    <property type="entry name" value="Pili_assmbl_chaperone_N"/>
</dbReference>
<dbReference type="EMBL" id="JAFCXS010000002">
    <property type="protein sequence ID" value="MBM0746808.1"/>
    <property type="molecule type" value="Genomic_DNA"/>
</dbReference>
<keyword evidence="4" id="KW-1185">Reference proteome</keyword>
<protein>
    <submittedName>
        <fullName evidence="3">Molecular chaperone</fullName>
    </submittedName>
</protein>
<feature type="signal peptide" evidence="1">
    <location>
        <begin position="1"/>
        <end position="18"/>
    </location>
</feature>
<dbReference type="Pfam" id="PF00345">
    <property type="entry name" value="PapD_N"/>
    <property type="match status" value="1"/>
</dbReference>
<dbReference type="Gene3D" id="2.60.40.10">
    <property type="entry name" value="Immunoglobulins"/>
    <property type="match status" value="1"/>
</dbReference>